<dbReference type="EMBL" id="NPHW01006638">
    <property type="protein sequence ID" value="OXV05644.1"/>
    <property type="molecule type" value="Genomic_DNA"/>
</dbReference>
<evidence type="ECO:0000313" key="10">
    <source>
        <dbReference type="Proteomes" id="UP000243515"/>
    </source>
</evidence>
<evidence type="ECO:0000256" key="1">
    <source>
        <dbReference type="ARBA" id="ARBA00004141"/>
    </source>
</evidence>
<evidence type="ECO:0000256" key="3">
    <source>
        <dbReference type="ARBA" id="ARBA00022692"/>
    </source>
</evidence>
<accession>A0A232LNG6</accession>
<dbReference type="AlphaFoldDB" id="A0A232LNG6"/>
<feature type="transmembrane region" description="Helical" evidence="8">
    <location>
        <begin position="20"/>
        <end position="40"/>
    </location>
</feature>
<dbReference type="GO" id="GO:1990573">
    <property type="term" value="P:potassium ion import across plasma membrane"/>
    <property type="evidence" value="ECO:0007669"/>
    <property type="project" value="TreeGrafter"/>
</dbReference>
<dbReference type="PIRSF" id="PIRSF002450">
    <property type="entry name" value="K+_transpter_TRK"/>
    <property type="match status" value="1"/>
</dbReference>
<dbReference type="PANTHER" id="PTHR31064:SF37">
    <property type="entry name" value="TRANSPORTER, PUTATIVE (EUROFUNG)-RELATED"/>
    <property type="match status" value="1"/>
</dbReference>
<keyword evidence="4 8" id="KW-1133">Transmembrane helix</keyword>
<feature type="transmembrane region" description="Helical" evidence="8">
    <location>
        <begin position="372"/>
        <end position="392"/>
    </location>
</feature>
<feature type="transmembrane region" description="Helical" evidence="8">
    <location>
        <begin position="79"/>
        <end position="100"/>
    </location>
</feature>
<feature type="compositionally biased region" description="Polar residues" evidence="7">
    <location>
        <begin position="171"/>
        <end position="189"/>
    </location>
</feature>
<evidence type="ECO:0000256" key="6">
    <source>
        <dbReference type="ARBA" id="ARBA00023136"/>
    </source>
</evidence>
<dbReference type="OrthoDB" id="9999863at2759"/>
<feature type="transmembrane region" description="Helical" evidence="8">
    <location>
        <begin position="526"/>
        <end position="544"/>
    </location>
</feature>
<feature type="compositionally biased region" description="Basic and acidic residues" evidence="7">
    <location>
        <begin position="159"/>
        <end position="168"/>
    </location>
</feature>
<keyword evidence="5" id="KW-0406">Ion transport</keyword>
<reference evidence="9 10" key="1">
    <citation type="journal article" date="2015" name="Environ. Microbiol.">
        <title>Metagenome sequence of Elaphomyces granulatus from sporocarp tissue reveals Ascomycota ectomycorrhizal fingerprints of genome expansion and a Proteobacteria-rich microbiome.</title>
        <authorList>
            <person name="Quandt C.A."/>
            <person name="Kohler A."/>
            <person name="Hesse C.N."/>
            <person name="Sharpton T.J."/>
            <person name="Martin F."/>
            <person name="Spatafora J.W."/>
        </authorList>
    </citation>
    <scope>NUCLEOTIDE SEQUENCE [LARGE SCALE GENOMIC DNA]</scope>
    <source>
        <strain evidence="9 10">OSC145934</strain>
    </source>
</reference>
<feature type="transmembrane region" description="Helical" evidence="8">
    <location>
        <begin position="233"/>
        <end position="256"/>
    </location>
</feature>
<evidence type="ECO:0000256" key="2">
    <source>
        <dbReference type="ARBA" id="ARBA00022448"/>
    </source>
</evidence>
<dbReference type="InterPro" id="IPR051143">
    <property type="entry name" value="TrkH_K-transport"/>
</dbReference>
<dbReference type="GO" id="GO:0005886">
    <property type="term" value="C:plasma membrane"/>
    <property type="evidence" value="ECO:0007669"/>
    <property type="project" value="InterPro"/>
</dbReference>
<keyword evidence="6 8" id="KW-0472">Membrane</keyword>
<keyword evidence="2" id="KW-0813">Transport</keyword>
<dbReference type="InterPro" id="IPR015958">
    <property type="entry name" value="Trk1_fungi"/>
</dbReference>
<protein>
    <recommendedName>
        <fullName evidence="11">Potassium transport protein</fullName>
    </recommendedName>
</protein>
<comment type="subcellular location">
    <subcellularLocation>
        <location evidence="1">Membrane</location>
        <topology evidence="1">Multi-pass membrane protein</topology>
    </subcellularLocation>
</comment>
<evidence type="ECO:0008006" key="11">
    <source>
        <dbReference type="Google" id="ProtNLM"/>
    </source>
</evidence>
<feature type="transmembrane region" description="Helical" evidence="8">
    <location>
        <begin position="307"/>
        <end position="331"/>
    </location>
</feature>
<evidence type="ECO:0000256" key="7">
    <source>
        <dbReference type="SAM" id="MobiDB-lite"/>
    </source>
</evidence>
<evidence type="ECO:0000256" key="8">
    <source>
        <dbReference type="SAM" id="Phobius"/>
    </source>
</evidence>
<feature type="transmembrane region" description="Helical" evidence="8">
    <location>
        <begin position="276"/>
        <end position="295"/>
    </location>
</feature>
<keyword evidence="10" id="KW-1185">Reference proteome</keyword>
<dbReference type="GO" id="GO:0030007">
    <property type="term" value="P:intracellular potassium ion homeostasis"/>
    <property type="evidence" value="ECO:0007669"/>
    <property type="project" value="InterPro"/>
</dbReference>
<gene>
    <name evidence="9" type="ORF">Egran_06589</name>
</gene>
<proteinExistence type="predicted"/>
<feature type="region of interest" description="Disordered" evidence="7">
    <location>
        <begin position="156"/>
        <end position="196"/>
    </location>
</feature>
<keyword evidence="3 8" id="KW-0812">Transmembrane</keyword>
<dbReference type="GO" id="GO:0140107">
    <property type="term" value="F:high-affinity potassium ion transmembrane transporter activity"/>
    <property type="evidence" value="ECO:0007669"/>
    <property type="project" value="TreeGrafter"/>
</dbReference>
<dbReference type="PANTHER" id="PTHR31064">
    <property type="entry name" value="POTASSIUM TRANSPORT PROTEIN DDB_G0292412-RELATED"/>
    <property type="match status" value="1"/>
</dbReference>
<feature type="transmembrane region" description="Helical" evidence="8">
    <location>
        <begin position="442"/>
        <end position="464"/>
    </location>
</feature>
<evidence type="ECO:0000256" key="4">
    <source>
        <dbReference type="ARBA" id="ARBA00022989"/>
    </source>
</evidence>
<evidence type="ECO:0000313" key="9">
    <source>
        <dbReference type="EMBL" id="OXV05644.1"/>
    </source>
</evidence>
<dbReference type="Pfam" id="PF02386">
    <property type="entry name" value="TrkH"/>
    <property type="match status" value="1"/>
</dbReference>
<name>A0A232LNG6_9EURO</name>
<dbReference type="Proteomes" id="UP000243515">
    <property type="component" value="Unassembled WGS sequence"/>
</dbReference>
<sequence length="633" mass="70994">MDRWRWDAIKSRLPPPRFLTLHYAYFIIMCLVSSVIFWAASTPFGSVTYVDSLFFTVSAMTLAGLNTVNLSTLNTSQQVLLWFLIMLGSTILVSAVVVIVRRRAFEKEFARIAIEQRQRRRASKWSSWGHRVTLSPTLSLESRSLARSVEQILSSQPEDGVRRSEVGKIEQVSSSQIYNEDPSPLTQGDGNVEDSRRNGVDALPCLRRSRRNSTLPYLNTTKKDKLGGVEYRAICLLSIIVPVYFVLWQFLGAIAVGASIALHHASLTERNGIDPWWTGIFFAISAFNNSGLGVLDANMVPFQSSTFVLITMGLLILSGNTCYPVFLRLILYTMRRLLPDNDFFVDLRGALDFLLKHPRRCYTNLFPSAHTWWLLCSVVILNGIDWIGFEVLNVGRLKTIWLGGGVTYGIPQLNNPAVTRIATGPRILDGLFQALCVRNGGFYIISITTLQIGTQLLYVVMMYISAYPVVITMRHTNVYEERSLGIYTDDPSMTCEDIEGTPRTCSPSGRLYFVRQQLQAQLAHDLWWIVLAVVIIGIVEAGNFSRDPVTYSVFNILFETVSAYGCVGITTGLPDQKYSFSGGWHTLSKLVLCAVMLRGRHRGLPVAIDRAILLPGLEHLATEEEERAHKSEL</sequence>
<organism evidence="9 10">
    <name type="scientific">Elaphomyces granulatus</name>
    <dbReference type="NCBI Taxonomy" id="519963"/>
    <lineage>
        <taxon>Eukaryota</taxon>
        <taxon>Fungi</taxon>
        <taxon>Dikarya</taxon>
        <taxon>Ascomycota</taxon>
        <taxon>Pezizomycotina</taxon>
        <taxon>Eurotiomycetes</taxon>
        <taxon>Eurotiomycetidae</taxon>
        <taxon>Eurotiales</taxon>
        <taxon>Elaphomycetaceae</taxon>
        <taxon>Elaphomyces</taxon>
    </lineage>
</organism>
<comment type="caution">
    <text evidence="9">The sequence shown here is derived from an EMBL/GenBank/DDBJ whole genome shotgun (WGS) entry which is preliminary data.</text>
</comment>
<evidence type="ECO:0000256" key="5">
    <source>
        <dbReference type="ARBA" id="ARBA00023065"/>
    </source>
</evidence>
<dbReference type="InterPro" id="IPR003445">
    <property type="entry name" value="Cat_transpt"/>
</dbReference>